<dbReference type="SUPFAM" id="SSF53448">
    <property type="entry name" value="Nucleotide-diphospho-sugar transferases"/>
    <property type="match status" value="1"/>
</dbReference>
<dbReference type="Proteomes" id="UP001257234">
    <property type="component" value="Unassembled WGS sequence"/>
</dbReference>
<dbReference type="RefSeq" id="WP_309561385.1">
    <property type="nucleotide sequence ID" value="NZ_JAVJIU010000003.1"/>
</dbReference>
<sequence length="201" mass="22550">MIGNKKIGIVILAAGASSRLGFPKQLVKFKGKVLLQNIIDLADSFDFKTKILVLGANEKEIREQIDIKEFDTVSNENWQEGMGSSIRSGLERALKLQPELEHLMILLSDQPLVTREQIQQLVNVQIKNNVQAAFSEYEGETGVPAIFSKELFPQLLKLDGDQGAKKLIFISDLKYETVRFEGGKFDVDTQADVELLKDLEK</sequence>
<dbReference type="Pfam" id="PF12804">
    <property type="entry name" value="NTP_transf_3"/>
    <property type="match status" value="1"/>
</dbReference>
<name>A0ABU1EQ45_9FLAO</name>
<evidence type="ECO:0000313" key="2">
    <source>
        <dbReference type="EMBL" id="MDR5590509.1"/>
    </source>
</evidence>
<dbReference type="EMBL" id="JAVJIU010000003">
    <property type="protein sequence ID" value="MDR5590509.1"/>
    <property type="molecule type" value="Genomic_DNA"/>
</dbReference>
<dbReference type="CDD" id="cd04182">
    <property type="entry name" value="GT_2_like_f"/>
    <property type="match status" value="1"/>
</dbReference>
<dbReference type="PANTHER" id="PTHR43777:SF1">
    <property type="entry name" value="MOLYBDENUM COFACTOR CYTIDYLYLTRANSFERASE"/>
    <property type="match status" value="1"/>
</dbReference>
<gene>
    <name evidence="2" type="ORF">RE431_07655</name>
</gene>
<dbReference type="PANTHER" id="PTHR43777">
    <property type="entry name" value="MOLYBDENUM COFACTOR CYTIDYLYLTRANSFERASE"/>
    <property type="match status" value="1"/>
</dbReference>
<reference evidence="3" key="1">
    <citation type="submission" date="2023-07" db="EMBL/GenBank/DDBJ databases">
        <title>Christiangramia sp. SM2212., a novel bacterium of the family Flavobacteriaceae isolated from the sea sediment.</title>
        <authorList>
            <person name="Wang J."/>
            <person name="Zhang X."/>
        </authorList>
    </citation>
    <scope>NUCLEOTIDE SEQUENCE [LARGE SCALE GENOMIC DNA]</scope>
    <source>
        <strain evidence="3">SM2212</strain>
    </source>
</reference>
<accession>A0ABU1EQ45</accession>
<feature type="domain" description="MobA-like NTP transferase" evidence="1">
    <location>
        <begin position="10"/>
        <end position="168"/>
    </location>
</feature>
<keyword evidence="3" id="KW-1185">Reference proteome</keyword>
<evidence type="ECO:0000259" key="1">
    <source>
        <dbReference type="Pfam" id="PF12804"/>
    </source>
</evidence>
<evidence type="ECO:0000313" key="3">
    <source>
        <dbReference type="Proteomes" id="UP001257234"/>
    </source>
</evidence>
<organism evidence="2 3">
    <name type="scientific">Christiangramia sediminicola</name>
    <dbReference type="NCBI Taxonomy" id="3073267"/>
    <lineage>
        <taxon>Bacteria</taxon>
        <taxon>Pseudomonadati</taxon>
        <taxon>Bacteroidota</taxon>
        <taxon>Flavobacteriia</taxon>
        <taxon>Flavobacteriales</taxon>
        <taxon>Flavobacteriaceae</taxon>
        <taxon>Christiangramia</taxon>
    </lineage>
</organism>
<dbReference type="Gene3D" id="3.90.550.10">
    <property type="entry name" value="Spore Coat Polysaccharide Biosynthesis Protein SpsA, Chain A"/>
    <property type="match status" value="1"/>
</dbReference>
<dbReference type="InterPro" id="IPR025877">
    <property type="entry name" value="MobA-like_NTP_Trfase"/>
</dbReference>
<proteinExistence type="predicted"/>
<dbReference type="InterPro" id="IPR029044">
    <property type="entry name" value="Nucleotide-diphossugar_trans"/>
</dbReference>
<comment type="caution">
    <text evidence="2">The sequence shown here is derived from an EMBL/GenBank/DDBJ whole genome shotgun (WGS) entry which is preliminary data.</text>
</comment>
<protein>
    <submittedName>
        <fullName evidence="2">Nucleotidyltransferase family protein</fullName>
    </submittedName>
</protein>